<keyword evidence="2" id="KW-1185">Reference proteome</keyword>
<evidence type="ECO:0000313" key="2">
    <source>
        <dbReference type="Proteomes" id="UP000814128"/>
    </source>
</evidence>
<reference evidence="1" key="2">
    <citation type="journal article" date="2022" name="New Phytol.">
        <title>Evolutionary transition to the ectomycorrhizal habit in the genomes of a hyperdiverse lineage of mushroom-forming fungi.</title>
        <authorList>
            <person name="Looney B."/>
            <person name="Miyauchi S."/>
            <person name="Morin E."/>
            <person name="Drula E."/>
            <person name="Courty P.E."/>
            <person name="Kohler A."/>
            <person name="Kuo A."/>
            <person name="LaButti K."/>
            <person name="Pangilinan J."/>
            <person name="Lipzen A."/>
            <person name="Riley R."/>
            <person name="Andreopoulos W."/>
            <person name="He G."/>
            <person name="Johnson J."/>
            <person name="Nolan M."/>
            <person name="Tritt A."/>
            <person name="Barry K.W."/>
            <person name="Grigoriev I.V."/>
            <person name="Nagy L.G."/>
            <person name="Hibbett D."/>
            <person name="Henrissat B."/>
            <person name="Matheny P.B."/>
            <person name="Labbe J."/>
            <person name="Martin F.M."/>
        </authorList>
    </citation>
    <scope>NUCLEOTIDE SEQUENCE</scope>
    <source>
        <strain evidence="1">EC-137</strain>
    </source>
</reference>
<gene>
    <name evidence="1" type="ORF">K488DRAFT_50367</name>
</gene>
<reference evidence="1" key="1">
    <citation type="submission" date="2021-02" db="EMBL/GenBank/DDBJ databases">
        <authorList>
            <consortium name="DOE Joint Genome Institute"/>
            <person name="Ahrendt S."/>
            <person name="Looney B.P."/>
            <person name="Miyauchi S."/>
            <person name="Morin E."/>
            <person name="Drula E."/>
            <person name="Courty P.E."/>
            <person name="Chicoki N."/>
            <person name="Fauchery L."/>
            <person name="Kohler A."/>
            <person name="Kuo A."/>
            <person name="Labutti K."/>
            <person name="Pangilinan J."/>
            <person name="Lipzen A."/>
            <person name="Riley R."/>
            <person name="Andreopoulos W."/>
            <person name="He G."/>
            <person name="Johnson J."/>
            <person name="Barry K.W."/>
            <person name="Grigoriev I.V."/>
            <person name="Nagy L."/>
            <person name="Hibbett D."/>
            <person name="Henrissat B."/>
            <person name="Matheny P.B."/>
            <person name="Labbe J."/>
            <person name="Martin F."/>
        </authorList>
    </citation>
    <scope>NUCLEOTIDE SEQUENCE</scope>
    <source>
        <strain evidence="1">EC-137</strain>
    </source>
</reference>
<dbReference type="Proteomes" id="UP000814128">
    <property type="component" value="Unassembled WGS sequence"/>
</dbReference>
<organism evidence="1 2">
    <name type="scientific">Vararia minispora EC-137</name>
    <dbReference type="NCBI Taxonomy" id="1314806"/>
    <lineage>
        <taxon>Eukaryota</taxon>
        <taxon>Fungi</taxon>
        <taxon>Dikarya</taxon>
        <taxon>Basidiomycota</taxon>
        <taxon>Agaricomycotina</taxon>
        <taxon>Agaricomycetes</taxon>
        <taxon>Russulales</taxon>
        <taxon>Lachnocladiaceae</taxon>
        <taxon>Vararia</taxon>
    </lineage>
</organism>
<dbReference type="EMBL" id="MU273552">
    <property type="protein sequence ID" value="KAI0032239.1"/>
    <property type="molecule type" value="Genomic_DNA"/>
</dbReference>
<comment type="caution">
    <text evidence="1">The sequence shown here is derived from an EMBL/GenBank/DDBJ whole genome shotgun (WGS) entry which is preliminary data.</text>
</comment>
<evidence type="ECO:0000313" key="1">
    <source>
        <dbReference type="EMBL" id="KAI0032239.1"/>
    </source>
</evidence>
<name>A0ACB8QK54_9AGAM</name>
<feature type="non-terminal residue" evidence="1">
    <location>
        <position position="1"/>
    </location>
</feature>
<protein>
    <submittedName>
        <fullName evidence="1">Piwi domain-containing protein</fullName>
    </submittedName>
</protein>
<accession>A0ACB8QK54</accession>
<proteinExistence type="predicted"/>
<sequence length="591" mass="66570">AVRYRGGDVYSFGMNYLGLHDTKQLATLGKIEKQKLRNALVGLEVSIKGGNGRARKVTEIIWEGSKFTFPLDKQADFCQEHFNNKGDRLRYPNLFALAFRRDKSNVIPGEKCDIVEGQFAKKILHEQFAREMISFSAKKPNERLQLIQQGMGTQFLNYRESDFMAGISVSQEPMIADGRFLCPPQLRFGNQAIVDNRATRGVWNYMRRTLYRPSNYNSPFGTVVINYIPNVPTADIKTFAAKLIDVCKSLGQIRCYDPGFFTGNPHSPNQVLQEIQRQVNHRPQFVLVILPESAEEIRRAVKYWGDSECGVPTQCIRQSGLRKGLEQGGGDQYLRNVALKINVKMGGVNAIPILPDVNSFLRDGAGLVMVAGKCSQRADVTHPGAGVTNQPSYASLVCSTDPWLTRYSTFYRVQHPRFEPIEDLKNMMKVLRCSLPHIFVRAPKHIIFYRDGVSEGEYDIVKQHELKAIQDAFQEYCKEVGSVGKVELVFIVVGKRSIFRFISVDIRERGGKGNLYGGVVVCSGITSLQDNDFYLLSHPGLQGTSKPSHYIVLFNSARMPQHLYVNLSYYLCFVFARATRAVSIPAPVYCA</sequence>